<dbReference type="PIRSF" id="PIRSF029766">
    <property type="entry name" value="UCP029766"/>
    <property type="match status" value="1"/>
</dbReference>
<feature type="domain" description="Fimbrial-type adhesion" evidence="2">
    <location>
        <begin position="265"/>
        <end position="450"/>
    </location>
</feature>
<gene>
    <name evidence="3" type="ORF">ACFP73_10545</name>
</gene>
<reference evidence="4" key="1">
    <citation type="journal article" date="2019" name="Int. J. Syst. Evol. Microbiol.">
        <title>The Global Catalogue of Microorganisms (GCM) 10K type strain sequencing project: providing services to taxonomists for standard genome sequencing and annotation.</title>
        <authorList>
            <consortium name="The Broad Institute Genomics Platform"/>
            <consortium name="The Broad Institute Genome Sequencing Center for Infectious Disease"/>
            <person name="Wu L."/>
            <person name="Ma J."/>
        </authorList>
    </citation>
    <scope>NUCLEOTIDE SEQUENCE [LARGE SCALE GENOMIC DNA]</scope>
    <source>
        <strain evidence="4">CGMCC 4.1530</strain>
    </source>
</reference>
<dbReference type="RefSeq" id="WP_212709597.1">
    <property type="nucleotide sequence ID" value="NZ_BAAAFW010000093.1"/>
</dbReference>
<evidence type="ECO:0000256" key="1">
    <source>
        <dbReference type="SAM" id="SignalP"/>
    </source>
</evidence>
<feature type="signal peptide" evidence="1">
    <location>
        <begin position="1"/>
        <end position="25"/>
    </location>
</feature>
<dbReference type="EMBL" id="JBHSUC010000012">
    <property type="protein sequence ID" value="MFC6362530.1"/>
    <property type="molecule type" value="Genomic_DNA"/>
</dbReference>
<evidence type="ECO:0000313" key="3">
    <source>
        <dbReference type="EMBL" id="MFC6362530.1"/>
    </source>
</evidence>
<feature type="chain" id="PRO_5046872142" evidence="1">
    <location>
        <begin position="26"/>
        <end position="450"/>
    </location>
</feature>
<dbReference type="InterPro" id="IPR000259">
    <property type="entry name" value="Adhesion_dom_fimbrial"/>
</dbReference>
<proteinExistence type="predicted"/>
<sequence length="450" mass="46430">MNKKNIGMCFFILLVTSFYLVTANATCTRKSTIDAGCDACGVGIGLGNVNITSAYLQPVGTPLGSNVFSITTAARYSSSGAGDLILYECDAADAGSIYEVFATNGDDRVGGYYDLGEADGNPGYFATYFPYVGIKLTDVNSGLVYSRYWQQTPITSYETVGSKIEIRVKDFSPIRADLIRISTTPGAGNSHYCGAYSSSNIYSGMASNTGSPSYSCTQPNGYVTFKGPGIATDAIGSDSSLSQNYSTWGTGRWIAMGMGTGPISTLTHTATCAVRNVTPLVLIPTISSQSLENGGTSQADFTVSVECDNSAVSGISSGSTALGLQVPYDSFVTAQNLGLVNSSGGVSYLLSDGYGTDSSIATGVGIALSNTTSGTAMNFLGWGACTSTACPSGNAVGWYSVLDGATSSGSAASGYTSYNTVLTATLEKIPGQTVTAGKVSAKAYVWVRVQ</sequence>
<name>A0ABW1VQG7_9GAMM</name>
<accession>A0ABW1VQG7</accession>
<dbReference type="InterPro" id="IPR008966">
    <property type="entry name" value="Adhesion_dom_sf"/>
</dbReference>
<keyword evidence="1" id="KW-0732">Signal</keyword>
<dbReference type="SUPFAM" id="SSF49401">
    <property type="entry name" value="Bacterial adhesins"/>
    <property type="match status" value="1"/>
</dbReference>
<protein>
    <submittedName>
        <fullName evidence="3">Fimbrial protein</fullName>
    </submittedName>
</protein>
<comment type="caution">
    <text evidence="3">The sequence shown here is derived from an EMBL/GenBank/DDBJ whole genome shotgun (WGS) entry which is preliminary data.</text>
</comment>
<organism evidence="3 4">
    <name type="scientific">Tatumella punctata</name>
    <dbReference type="NCBI Taxonomy" id="399969"/>
    <lineage>
        <taxon>Bacteria</taxon>
        <taxon>Pseudomonadati</taxon>
        <taxon>Pseudomonadota</taxon>
        <taxon>Gammaproteobacteria</taxon>
        <taxon>Enterobacterales</taxon>
        <taxon>Erwiniaceae</taxon>
        <taxon>Tatumella</taxon>
    </lineage>
</organism>
<dbReference type="Gene3D" id="2.60.40.1090">
    <property type="entry name" value="Fimbrial-type adhesion domain"/>
    <property type="match status" value="1"/>
</dbReference>
<dbReference type="Pfam" id="PF00419">
    <property type="entry name" value="Fimbrial"/>
    <property type="match status" value="1"/>
</dbReference>
<evidence type="ECO:0000259" key="2">
    <source>
        <dbReference type="Pfam" id="PF00419"/>
    </source>
</evidence>
<dbReference type="InterPro" id="IPR036937">
    <property type="entry name" value="Adhesion_dom_fimbrial_sf"/>
</dbReference>
<dbReference type="InterPro" id="IPR011228">
    <property type="entry name" value="UCP029766"/>
</dbReference>
<evidence type="ECO:0000313" key="4">
    <source>
        <dbReference type="Proteomes" id="UP001596215"/>
    </source>
</evidence>
<dbReference type="Proteomes" id="UP001596215">
    <property type="component" value="Unassembled WGS sequence"/>
</dbReference>
<keyword evidence="4" id="KW-1185">Reference proteome</keyword>